<evidence type="ECO:0000313" key="1">
    <source>
        <dbReference type="EMBL" id="QDF45909.1"/>
    </source>
</evidence>
<name>A0A4Y6GRL4_9VIRU</name>
<accession>A0A4Y6GRL4</accession>
<dbReference type="Gene3D" id="3.40.30.10">
    <property type="entry name" value="Glutaredoxin"/>
    <property type="match status" value="1"/>
</dbReference>
<protein>
    <recommendedName>
        <fullName evidence="3">Thioredoxin</fullName>
    </recommendedName>
</protein>
<evidence type="ECO:0000313" key="2">
    <source>
        <dbReference type="Proteomes" id="UP000317856"/>
    </source>
</evidence>
<proteinExistence type="predicted"/>
<evidence type="ECO:0008006" key="3">
    <source>
        <dbReference type="Google" id="ProtNLM"/>
    </source>
</evidence>
<reference evidence="1" key="1">
    <citation type="journal article" date="2019" name="Front. Microbiol.">
        <title>Genome and Environmental Activity of a Chrysochromulina parva Virus and Its Virophages.</title>
        <authorList>
            <person name="Stough J.M.A."/>
            <person name="Yutin N."/>
            <person name="Chaban Y.V."/>
            <person name="Moniruzzaman M."/>
            <person name="Gann E.R."/>
            <person name="Pound H.L."/>
            <person name="Steffen M.M."/>
            <person name="Black J.N."/>
            <person name="Koonin E.V."/>
            <person name="Wilhelm S.W."/>
            <person name="Short S.M."/>
        </authorList>
    </citation>
    <scope>NUCLEOTIDE SEQUENCE [LARGE SCALE GENOMIC DNA]</scope>
    <source>
        <strain evidence="1">BQ2</strain>
    </source>
</reference>
<keyword evidence="2" id="KW-1185">Reference proteome</keyword>
<organism evidence="1">
    <name type="scientific">Chrysochromulina parva virus BQ2</name>
    <dbReference type="NCBI Taxonomy" id="3070831"/>
    <lineage>
        <taxon>Viruses</taxon>
        <taxon>Varidnaviria</taxon>
        <taxon>Bamfordvirae</taxon>
        <taxon>Nucleocytoviricota</taxon>
        <taxon>Megaviricetes</taxon>
        <taxon>Imitervirales</taxon>
        <taxon>Mesomimiviridae</taxon>
        <taxon>Tethysvirus</taxon>
        <taxon>Tethysvirus ontarioense</taxon>
    </lineage>
</organism>
<dbReference type="Proteomes" id="UP000317856">
    <property type="component" value="Segment"/>
</dbReference>
<sequence>MSCILYYSNFCENCKKLLIVLSKSGIKNNIHYICIDKRIQKNNATYVILENNQEILLPNTINAVPALMLINDNYKVLYGDNITNYLKPIEQIVVQKATNFNGEPSAFRFDGMSSGVVSDNFSFLDQNSDDLSAKGSGGLRQLYSYATIDYSDKIETPPDDYVPDKVGEVNIKNLEQQRNNMTG</sequence>
<dbReference type="EMBL" id="MH918795">
    <property type="protein sequence ID" value="QDF45909.1"/>
    <property type="molecule type" value="Genomic_DNA"/>
</dbReference>